<gene>
    <name evidence="2" type="ORF">BBF96_13700</name>
</gene>
<accession>A0A3Q9HSG6</accession>
<dbReference type="RefSeq" id="WP_127017701.1">
    <property type="nucleotide sequence ID" value="NZ_CP016379.1"/>
</dbReference>
<feature type="compositionally biased region" description="Basic and acidic residues" evidence="1">
    <location>
        <begin position="48"/>
        <end position="63"/>
    </location>
</feature>
<reference evidence="2 3" key="1">
    <citation type="submission" date="2016-07" db="EMBL/GenBank/DDBJ databases">
        <title>Genome and transcriptome analysis of iron-reducing fermentative bacteria Anoxybacter fermentans.</title>
        <authorList>
            <person name="Zeng X."/>
            <person name="Shao Z."/>
        </authorList>
    </citation>
    <scope>NUCLEOTIDE SEQUENCE [LARGE SCALE GENOMIC DNA]</scope>
    <source>
        <strain evidence="2 3">DY22613</strain>
    </source>
</reference>
<proteinExistence type="predicted"/>
<sequence length="83" mass="9491">MIRKPYFGENRVSDGSKNFSRSEKLAFCSLTNIYLDKNQSKKGSTKAFPRDKEKQADNSKSSERSISGYSLTNKIKDQLKLCF</sequence>
<dbReference type="Proteomes" id="UP000267250">
    <property type="component" value="Chromosome"/>
</dbReference>
<feature type="region of interest" description="Disordered" evidence="1">
    <location>
        <begin position="40"/>
        <end position="67"/>
    </location>
</feature>
<keyword evidence="3" id="KW-1185">Reference proteome</keyword>
<dbReference type="AlphaFoldDB" id="A0A3Q9HSG6"/>
<evidence type="ECO:0000313" key="3">
    <source>
        <dbReference type="Proteomes" id="UP000267250"/>
    </source>
</evidence>
<protein>
    <submittedName>
        <fullName evidence="2">Uncharacterized protein</fullName>
    </submittedName>
</protein>
<name>A0A3Q9HSG6_9FIRM</name>
<evidence type="ECO:0000313" key="2">
    <source>
        <dbReference type="EMBL" id="AZR74348.1"/>
    </source>
</evidence>
<dbReference type="EMBL" id="CP016379">
    <property type="protein sequence ID" value="AZR74348.1"/>
    <property type="molecule type" value="Genomic_DNA"/>
</dbReference>
<organism evidence="2 3">
    <name type="scientific">Anoxybacter fermentans</name>
    <dbReference type="NCBI Taxonomy" id="1323375"/>
    <lineage>
        <taxon>Bacteria</taxon>
        <taxon>Bacillati</taxon>
        <taxon>Bacillota</taxon>
        <taxon>Clostridia</taxon>
        <taxon>Halanaerobiales</taxon>
        <taxon>Anoxybacter</taxon>
    </lineage>
</organism>
<evidence type="ECO:0000256" key="1">
    <source>
        <dbReference type="SAM" id="MobiDB-lite"/>
    </source>
</evidence>
<dbReference type="KEGG" id="aft:BBF96_13700"/>